<gene>
    <name evidence="2" type="ORF">BH006_07410</name>
</gene>
<keyword evidence="1" id="KW-0472">Membrane</keyword>
<keyword evidence="1" id="KW-0812">Transmembrane</keyword>
<accession>A0A3F3I7Z1</accession>
<name>A0A3F3I7Z1_SALER</name>
<keyword evidence="1" id="KW-1133">Transmembrane helix</keyword>
<feature type="transmembrane region" description="Helical" evidence="1">
    <location>
        <begin position="56"/>
        <end position="80"/>
    </location>
</feature>
<reference evidence="2" key="1">
    <citation type="submission" date="2016-09" db="EMBL/GenBank/DDBJ databases">
        <title>Whole Genome Sequencing of Salmonella enterica subsp. enterica serovar Nottingham.</title>
        <authorList>
            <person name="Zheng J."/>
            <person name="Wang H."/>
        </authorList>
    </citation>
    <scope>NUCLEOTIDE SEQUENCE [LARGE SCALE GENOMIC DNA]</scope>
    <source>
        <strain evidence="2">CFSAN055411</strain>
    </source>
</reference>
<evidence type="ECO:0000256" key="1">
    <source>
        <dbReference type="SAM" id="Phobius"/>
    </source>
</evidence>
<protein>
    <submittedName>
        <fullName evidence="2">Uncharacterized protein</fullName>
    </submittedName>
</protein>
<dbReference type="AlphaFoldDB" id="A0A3F3I7Z1"/>
<dbReference type="Proteomes" id="UP000852880">
    <property type="component" value="Unassembled WGS sequence"/>
</dbReference>
<comment type="caution">
    <text evidence="2">The sequence shown here is derived from an EMBL/GenBank/DDBJ whole genome shotgun (WGS) entry which is preliminary data.</text>
</comment>
<organism evidence="2">
    <name type="scientific">Salmonella enterica</name>
    <name type="common">Salmonella choleraesuis</name>
    <dbReference type="NCBI Taxonomy" id="28901"/>
    <lineage>
        <taxon>Bacteria</taxon>
        <taxon>Pseudomonadati</taxon>
        <taxon>Pseudomonadota</taxon>
        <taxon>Gammaproteobacteria</taxon>
        <taxon>Enterobacterales</taxon>
        <taxon>Enterobacteriaceae</taxon>
        <taxon>Salmonella</taxon>
    </lineage>
</organism>
<evidence type="ECO:0000313" key="2">
    <source>
        <dbReference type="EMBL" id="OEH95250.1"/>
    </source>
</evidence>
<proteinExistence type="predicted"/>
<dbReference type="EMBL" id="MJEL01000061">
    <property type="protein sequence ID" value="OEH95250.1"/>
    <property type="molecule type" value="Genomic_DNA"/>
</dbReference>
<feature type="transmembrane region" description="Helical" evidence="1">
    <location>
        <begin position="28"/>
        <end position="44"/>
    </location>
</feature>
<sequence length="82" mass="9404">MHDCFGCMHPYPAGDWYYTLHDLLGDPLFYPFLCAFGIIMGVLLSKTRDKFNIPDICIAILFVIIIILFLVLTAMLKYVLTN</sequence>